<proteinExistence type="predicted"/>
<gene>
    <name evidence="1" type="ORF">BFJ65_g10759</name>
</gene>
<dbReference type="AlphaFoldDB" id="A0A3L6NAF8"/>
<sequence length="733" mass="83483">MSDYLALDPEYLREVVTTLCGQDGAARGAPFAHIQLPLYRDPEKHWMEAIGQAFQGVEGHITFVAPDNELAIAPNDISTLDIPLPASKISSQTLLDNLERSSSPSQRDGTPRYRYWKPGSWDKGLMPTEAIMVFYVDSSMKADTALALIGMIQWAVDMSTWPSSKIRVLTLSTGEHYKLISDLIQLCLPGYELYLCDLSTGYDWPHSDTLLESEDHASIFNEICNKVQNSPEASHLIISFDEAVNWSQEFSDCLAELKGGSFMIQHISSDFGPDQRQLDSIEKPPFNDAVVLLCNRGDLPLLPPIFRSYDNVHVIISEKLDRREGWHHKSRQVLEFYRYASLQERWTQLWWLEQPCGNRHLYSSGNSVEQVLAGGYRHHHQIEDAQLGGFIAAVYAMESWGIDSTMTVQCFLGSETRVLEMKKRLETQGILTNGRFAMSGSERKAFWAALPWVRYDHRLALFAAIDCHPTIRLIKLQLAALIAQRIEEVVTLNDPEFPARLLNDGQLSAKLLRFCMGSVRCLAPQGTMWLAMGLWRTHLLLKQYRNGGTTDRDLEQLADVFRPFIVVLPGAATAAYLTWRNLKEALERQGIQVANIDLEHEHEIVLSESHQLEIQTHLFRGYMHQLLMAYRAGENFRQLNVSTMIDVATGKLPLMLTSVINHLALWESERGNCLFCVSHRMRTEQASLMVDDWTWIPQRVVVQWLYRNHPGEHLGNVLAVRCNEIDQTIDEYN</sequence>
<dbReference type="EMBL" id="MRCU01000007">
    <property type="protein sequence ID" value="RKK14191.1"/>
    <property type="molecule type" value="Genomic_DNA"/>
</dbReference>
<reference evidence="1 2" key="1">
    <citation type="journal article" date="2018" name="Sci. Rep.">
        <title>Characterisation of pathogen-specific regions and novel effector candidates in Fusarium oxysporum f. sp. cepae.</title>
        <authorList>
            <person name="Armitage A.D."/>
            <person name="Taylor A."/>
            <person name="Sobczyk M.K."/>
            <person name="Baxter L."/>
            <person name="Greenfield B.P."/>
            <person name="Bates H.J."/>
            <person name="Wilson F."/>
            <person name="Jackson A.C."/>
            <person name="Ott S."/>
            <person name="Harrison R.J."/>
            <person name="Clarkson J.P."/>
        </authorList>
    </citation>
    <scope>NUCLEOTIDE SEQUENCE [LARGE SCALE GENOMIC DNA]</scope>
    <source>
        <strain evidence="1 2">FoC_Fus2</strain>
    </source>
</reference>
<organism evidence="1 2">
    <name type="scientific">Fusarium oxysporum f. sp. cepae</name>
    <dbReference type="NCBI Taxonomy" id="396571"/>
    <lineage>
        <taxon>Eukaryota</taxon>
        <taxon>Fungi</taxon>
        <taxon>Dikarya</taxon>
        <taxon>Ascomycota</taxon>
        <taxon>Pezizomycotina</taxon>
        <taxon>Sordariomycetes</taxon>
        <taxon>Hypocreomycetidae</taxon>
        <taxon>Hypocreales</taxon>
        <taxon>Nectriaceae</taxon>
        <taxon>Fusarium</taxon>
        <taxon>Fusarium oxysporum species complex</taxon>
    </lineage>
</organism>
<name>A0A3L6NAF8_FUSOX</name>
<evidence type="ECO:0000313" key="1">
    <source>
        <dbReference type="EMBL" id="RKK14191.1"/>
    </source>
</evidence>
<protein>
    <submittedName>
        <fullName evidence="1">Uncharacterized protein</fullName>
    </submittedName>
</protein>
<accession>A0A3L6NAF8</accession>
<comment type="caution">
    <text evidence="1">The sequence shown here is derived from an EMBL/GenBank/DDBJ whole genome shotgun (WGS) entry which is preliminary data.</text>
</comment>
<dbReference type="Proteomes" id="UP000270866">
    <property type="component" value="Chromosome 9"/>
</dbReference>
<evidence type="ECO:0000313" key="2">
    <source>
        <dbReference type="Proteomes" id="UP000270866"/>
    </source>
</evidence>